<dbReference type="SUPFAM" id="SSF56176">
    <property type="entry name" value="FAD-binding/transporter-associated domain-like"/>
    <property type="match status" value="1"/>
</dbReference>
<keyword evidence="12" id="KW-0573">Peptidoglycan synthesis</keyword>
<dbReference type="GO" id="GO:0008762">
    <property type="term" value="F:UDP-N-acetylmuramate dehydrogenase activity"/>
    <property type="evidence" value="ECO:0007669"/>
    <property type="project" value="UniProtKB-EC"/>
</dbReference>
<evidence type="ECO:0000256" key="14">
    <source>
        <dbReference type="ARBA" id="ARBA00023306"/>
    </source>
</evidence>
<dbReference type="Pfam" id="PF01565">
    <property type="entry name" value="FAD_binding_4"/>
    <property type="match status" value="1"/>
</dbReference>
<dbReference type="InterPro" id="IPR011601">
    <property type="entry name" value="MurB_C"/>
</dbReference>
<evidence type="ECO:0000256" key="5">
    <source>
        <dbReference type="ARBA" id="ARBA00012518"/>
    </source>
</evidence>
<keyword evidence="8" id="KW-0285">Flavoprotein</keyword>
<dbReference type="EMBL" id="UOEX01000259">
    <property type="protein sequence ID" value="VAW38708.1"/>
    <property type="molecule type" value="Genomic_DNA"/>
</dbReference>
<gene>
    <name evidence="18" type="ORF">MNBD_DELTA03-1099</name>
</gene>
<dbReference type="PANTHER" id="PTHR21071">
    <property type="entry name" value="UDP-N-ACETYLENOLPYRUVOYLGLUCOSAMINE REDUCTASE"/>
    <property type="match status" value="1"/>
</dbReference>
<keyword evidence="6" id="KW-0963">Cytoplasm</keyword>
<keyword evidence="13 18" id="KW-0560">Oxidoreductase</keyword>
<evidence type="ECO:0000256" key="10">
    <source>
        <dbReference type="ARBA" id="ARBA00022857"/>
    </source>
</evidence>
<dbReference type="Gene3D" id="3.30.465.10">
    <property type="match status" value="1"/>
</dbReference>
<evidence type="ECO:0000256" key="9">
    <source>
        <dbReference type="ARBA" id="ARBA00022827"/>
    </source>
</evidence>
<dbReference type="AlphaFoldDB" id="A0A3B0V598"/>
<keyword evidence="9" id="KW-0274">FAD</keyword>
<dbReference type="InterPro" id="IPR003170">
    <property type="entry name" value="MurB"/>
</dbReference>
<sequence>MSTLSTLRVGGPVAGVCYPASTADLSRLLKALSRLTIPWQVVGRGSNILAADSGLAGVVILLGSELGRIRLLAGEGLIHVEAGRSLAGLLDWCAERGLGGLEFAAGIPGTVGGALKMNAGAWGHEMSEVVEAAELMSREGGISRHEFQPGEFGYRSWPGLGENIISAAVFRLRPASPEKIKARCRELIRQRREKQPKNMRSAGSFFKNPPDEAAGRLIEEAGLKGLRVGGAMVSTKHANFLVNEQGATARDFVRLMRLVQEKVKETSGIDLEPEVRLMGRFDDP</sequence>
<organism evidence="18">
    <name type="scientific">hydrothermal vent metagenome</name>
    <dbReference type="NCBI Taxonomy" id="652676"/>
    <lineage>
        <taxon>unclassified sequences</taxon>
        <taxon>metagenomes</taxon>
        <taxon>ecological metagenomes</taxon>
    </lineage>
</organism>
<evidence type="ECO:0000256" key="3">
    <source>
        <dbReference type="ARBA" id="ARBA00004496"/>
    </source>
</evidence>
<protein>
    <recommendedName>
        <fullName evidence="5">UDP-N-acetylmuramate dehydrogenase</fullName>
        <ecNumber evidence="5">1.3.1.98</ecNumber>
    </recommendedName>
</protein>
<keyword evidence="14" id="KW-0131">Cell cycle</keyword>
<evidence type="ECO:0000256" key="12">
    <source>
        <dbReference type="ARBA" id="ARBA00022984"/>
    </source>
</evidence>
<dbReference type="GO" id="GO:0071555">
    <property type="term" value="P:cell wall organization"/>
    <property type="evidence" value="ECO:0007669"/>
    <property type="project" value="UniProtKB-KW"/>
</dbReference>
<feature type="domain" description="FAD-binding PCMH-type" evidence="17">
    <location>
        <begin position="8"/>
        <end position="175"/>
    </location>
</feature>
<dbReference type="Pfam" id="PF02873">
    <property type="entry name" value="MurB_C"/>
    <property type="match status" value="1"/>
</dbReference>
<dbReference type="HAMAP" id="MF_00037">
    <property type="entry name" value="MurB"/>
    <property type="match status" value="1"/>
</dbReference>
<dbReference type="GO" id="GO:0009252">
    <property type="term" value="P:peptidoglycan biosynthetic process"/>
    <property type="evidence" value="ECO:0007669"/>
    <property type="project" value="UniProtKB-UniPathway"/>
</dbReference>
<evidence type="ECO:0000256" key="2">
    <source>
        <dbReference type="ARBA" id="ARBA00003921"/>
    </source>
</evidence>
<dbReference type="NCBIfam" id="TIGR00179">
    <property type="entry name" value="murB"/>
    <property type="match status" value="1"/>
</dbReference>
<comment type="pathway">
    <text evidence="4">Cell wall biogenesis; peptidoglycan biosynthesis.</text>
</comment>
<comment type="cofactor">
    <cofactor evidence="1">
        <name>FAD</name>
        <dbReference type="ChEBI" id="CHEBI:57692"/>
    </cofactor>
</comment>
<keyword evidence="11" id="KW-0133">Cell shape</keyword>
<comment type="catalytic activity">
    <reaction evidence="16">
        <text>UDP-N-acetyl-alpha-D-muramate + NADP(+) = UDP-N-acetyl-3-O-(1-carboxyvinyl)-alpha-D-glucosamine + NADPH + H(+)</text>
        <dbReference type="Rhea" id="RHEA:12248"/>
        <dbReference type="ChEBI" id="CHEBI:15378"/>
        <dbReference type="ChEBI" id="CHEBI:57783"/>
        <dbReference type="ChEBI" id="CHEBI:58349"/>
        <dbReference type="ChEBI" id="CHEBI:68483"/>
        <dbReference type="ChEBI" id="CHEBI:70757"/>
        <dbReference type="EC" id="1.3.1.98"/>
    </reaction>
</comment>
<evidence type="ECO:0000256" key="8">
    <source>
        <dbReference type="ARBA" id="ARBA00022630"/>
    </source>
</evidence>
<comment type="subcellular location">
    <subcellularLocation>
        <location evidence="3">Cytoplasm</location>
    </subcellularLocation>
</comment>
<dbReference type="InterPro" id="IPR006094">
    <property type="entry name" value="Oxid_FAD_bind_N"/>
</dbReference>
<evidence type="ECO:0000256" key="6">
    <source>
        <dbReference type="ARBA" id="ARBA00022490"/>
    </source>
</evidence>
<evidence type="ECO:0000256" key="16">
    <source>
        <dbReference type="ARBA" id="ARBA00048914"/>
    </source>
</evidence>
<dbReference type="NCBIfam" id="NF010480">
    <property type="entry name" value="PRK13905.1"/>
    <property type="match status" value="1"/>
</dbReference>
<dbReference type="Gene3D" id="3.30.43.10">
    <property type="entry name" value="Uridine Diphospho-n-acetylenolpyruvylglucosamine Reductase, domain 2"/>
    <property type="match status" value="1"/>
</dbReference>
<dbReference type="InterPro" id="IPR016167">
    <property type="entry name" value="FAD-bd_PCMH_sub1"/>
</dbReference>
<dbReference type="EC" id="1.3.1.98" evidence="5"/>
<keyword evidence="10" id="KW-0521">NADP</keyword>
<evidence type="ECO:0000256" key="13">
    <source>
        <dbReference type="ARBA" id="ARBA00023002"/>
    </source>
</evidence>
<comment type="function">
    <text evidence="2">Cell wall formation.</text>
</comment>
<evidence type="ECO:0000259" key="17">
    <source>
        <dbReference type="PROSITE" id="PS51387"/>
    </source>
</evidence>
<dbReference type="InterPro" id="IPR016169">
    <property type="entry name" value="FAD-bd_PCMH_sub2"/>
</dbReference>
<accession>A0A3B0V598</accession>
<evidence type="ECO:0000256" key="7">
    <source>
        <dbReference type="ARBA" id="ARBA00022618"/>
    </source>
</evidence>
<dbReference type="UniPathway" id="UPA00219"/>
<name>A0A3B0V598_9ZZZZ</name>
<dbReference type="GO" id="GO:0005829">
    <property type="term" value="C:cytosol"/>
    <property type="evidence" value="ECO:0007669"/>
    <property type="project" value="TreeGrafter"/>
</dbReference>
<dbReference type="PROSITE" id="PS51387">
    <property type="entry name" value="FAD_PCMH"/>
    <property type="match status" value="1"/>
</dbReference>
<proteinExistence type="inferred from homology"/>
<dbReference type="PANTHER" id="PTHR21071:SF4">
    <property type="entry name" value="UDP-N-ACETYLENOLPYRUVOYLGLUCOSAMINE REDUCTASE"/>
    <property type="match status" value="1"/>
</dbReference>
<keyword evidence="15" id="KW-0961">Cell wall biogenesis/degradation</keyword>
<dbReference type="GO" id="GO:0071949">
    <property type="term" value="F:FAD binding"/>
    <property type="evidence" value="ECO:0007669"/>
    <property type="project" value="InterPro"/>
</dbReference>
<evidence type="ECO:0000256" key="1">
    <source>
        <dbReference type="ARBA" id="ARBA00001974"/>
    </source>
</evidence>
<evidence type="ECO:0000313" key="18">
    <source>
        <dbReference type="EMBL" id="VAW38708.1"/>
    </source>
</evidence>
<dbReference type="GO" id="GO:0051301">
    <property type="term" value="P:cell division"/>
    <property type="evidence" value="ECO:0007669"/>
    <property type="project" value="UniProtKB-KW"/>
</dbReference>
<evidence type="ECO:0000256" key="15">
    <source>
        <dbReference type="ARBA" id="ARBA00023316"/>
    </source>
</evidence>
<reference evidence="18" key="1">
    <citation type="submission" date="2018-06" db="EMBL/GenBank/DDBJ databases">
        <authorList>
            <person name="Zhirakovskaya E."/>
        </authorList>
    </citation>
    <scope>NUCLEOTIDE SEQUENCE</scope>
</reference>
<dbReference type="InterPro" id="IPR036635">
    <property type="entry name" value="MurB_C_sf"/>
</dbReference>
<evidence type="ECO:0000256" key="4">
    <source>
        <dbReference type="ARBA" id="ARBA00004752"/>
    </source>
</evidence>
<dbReference type="InterPro" id="IPR036318">
    <property type="entry name" value="FAD-bd_PCMH-like_sf"/>
</dbReference>
<dbReference type="SUPFAM" id="SSF56194">
    <property type="entry name" value="Uridine diphospho-N-Acetylenolpyruvylglucosamine reductase, MurB, C-terminal domain"/>
    <property type="match status" value="1"/>
</dbReference>
<evidence type="ECO:0000256" key="11">
    <source>
        <dbReference type="ARBA" id="ARBA00022960"/>
    </source>
</evidence>
<dbReference type="GO" id="GO:0008360">
    <property type="term" value="P:regulation of cell shape"/>
    <property type="evidence" value="ECO:0007669"/>
    <property type="project" value="UniProtKB-KW"/>
</dbReference>
<keyword evidence="7" id="KW-0132">Cell division</keyword>
<dbReference type="InterPro" id="IPR016166">
    <property type="entry name" value="FAD-bd_PCMH"/>
</dbReference>
<dbReference type="Gene3D" id="3.90.78.10">
    <property type="entry name" value="UDP-N-acetylenolpyruvoylglucosamine reductase, C-terminal domain"/>
    <property type="match status" value="1"/>
</dbReference>